<feature type="region of interest" description="Disordered" evidence="1">
    <location>
        <begin position="38"/>
        <end position="70"/>
    </location>
</feature>
<name>A0A8S4DVW2_PLUXY</name>
<evidence type="ECO:0000313" key="2">
    <source>
        <dbReference type="EMBL" id="CAG9103985.1"/>
    </source>
</evidence>
<protein>
    <submittedName>
        <fullName evidence="2">(diamondback moth) hypothetical protein</fullName>
    </submittedName>
</protein>
<comment type="caution">
    <text evidence="2">The sequence shown here is derived from an EMBL/GenBank/DDBJ whole genome shotgun (WGS) entry which is preliminary data.</text>
</comment>
<dbReference type="EMBL" id="CAJHNJ030000008">
    <property type="protein sequence ID" value="CAG9103985.1"/>
    <property type="molecule type" value="Genomic_DNA"/>
</dbReference>
<organism evidence="2 3">
    <name type="scientific">Plutella xylostella</name>
    <name type="common">Diamondback moth</name>
    <name type="synonym">Plutella maculipennis</name>
    <dbReference type="NCBI Taxonomy" id="51655"/>
    <lineage>
        <taxon>Eukaryota</taxon>
        <taxon>Metazoa</taxon>
        <taxon>Ecdysozoa</taxon>
        <taxon>Arthropoda</taxon>
        <taxon>Hexapoda</taxon>
        <taxon>Insecta</taxon>
        <taxon>Pterygota</taxon>
        <taxon>Neoptera</taxon>
        <taxon>Endopterygota</taxon>
        <taxon>Lepidoptera</taxon>
        <taxon>Glossata</taxon>
        <taxon>Ditrysia</taxon>
        <taxon>Yponomeutoidea</taxon>
        <taxon>Plutellidae</taxon>
        <taxon>Plutella</taxon>
    </lineage>
</organism>
<keyword evidence="3" id="KW-1185">Reference proteome</keyword>
<dbReference type="AlphaFoldDB" id="A0A8S4DVW2"/>
<sequence>MDMSKNILGAPDVKPSYASTLSTKKSFVQSMNATVFQRASNLLPEEDRPRSPTPPPKETKDEGNSDMSRQ</sequence>
<feature type="compositionally biased region" description="Basic and acidic residues" evidence="1">
    <location>
        <begin position="57"/>
        <end position="70"/>
    </location>
</feature>
<gene>
    <name evidence="2" type="ORF">PLXY2_LOCUS3067</name>
</gene>
<proteinExistence type="predicted"/>
<evidence type="ECO:0000256" key="1">
    <source>
        <dbReference type="SAM" id="MobiDB-lite"/>
    </source>
</evidence>
<dbReference type="Proteomes" id="UP000653454">
    <property type="component" value="Unassembled WGS sequence"/>
</dbReference>
<reference evidence="2" key="1">
    <citation type="submission" date="2020-11" db="EMBL/GenBank/DDBJ databases">
        <authorList>
            <person name="Whiteford S."/>
        </authorList>
    </citation>
    <scope>NUCLEOTIDE SEQUENCE</scope>
</reference>
<accession>A0A8S4DVW2</accession>
<evidence type="ECO:0000313" key="3">
    <source>
        <dbReference type="Proteomes" id="UP000653454"/>
    </source>
</evidence>